<evidence type="ECO:0000256" key="4">
    <source>
        <dbReference type="ARBA" id="ARBA00004406"/>
    </source>
</evidence>
<dbReference type="OrthoDB" id="3945418at2759"/>
<comment type="subcellular location">
    <subcellularLocation>
        <location evidence="4">Endoplasmic reticulum membrane</location>
        <topology evidence="4">Peripheral membrane protein</topology>
    </subcellularLocation>
    <subcellularLocation>
        <location evidence="3">Microsome membrane</location>
        <topology evidence="3">Peripheral membrane protein</topology>
    </subcellularLocation>
</comment>
<evidence type="ECO:0000313" key="13">
    <source>
        <dbReference type="EMBL" id="JAB92373.1"/>
    </source>
</evidence>
<dbReference type="GO" id="GO:0004497">
    <property type="term" value="F:monooxygenase activity"/>
    <property type="evidence" value="ECO:0007669"/>
    <property type="project" value="UniProtKB-KW"/>
</dbReference>
<evidence type="ECO:0000256" key="12">
    <source>
        <dbReference type="RuleBase" id="RU000461"/>
    </source>
</evidence>
<dbReference type="InterPro" id="IPR036396">
    <property type="entry name" value="Cyt_P450_sf"/>
</dbReference>
<dbReference type="Gene3D" id="1.10.630.10">
    <property type="entry name" value="Cytochrome P450"/>
    <property type="match status" value="1"/>
</dbReference>
<dbReference type="CDD" id="cd11054">
    <property type="entry name" value="CYP24A1-like"/>
    <property type="match status" value="1"/>
</dbReference>
<evidence type="ECO:0000256" key="3">
    <source>
        <dbReference type="ARBA" id="ARBA00004174"/>
    </source>
</evidence>
<name>W8B5I5_CERCA</name>
<keyword evidence="6 11" id="KW-0349">Heme</keyword>
<evidence type="ECO:0000256" key="6">
    <source>
        <dbReference type="ARBA" id="ARBA00022617"/>
    </source>
</evidence>
<reference evidence="13" key="1">
    <citation type="submission" date="2013-07" db="EMBL/GenBank/DDBJ databases">
        <authorList>
            <person name="Geib S."/>
        </authorList>
    </citation>
    <scope>NUCLEOTIDE SEQUENCE</scope>
</reference>
<keyword evidence="9 11" id="KW-0408">Iron</keyword>
<evidence type="ECO:0000256" key="5">
    <source>
        <dbReference type="ARBA" id="ARBA00010617"/>
    </source>
</evidence>
<dbReference type="EMBL" id="GAMC01014182">
    <property type="protein sequence ID" value="JAB92373.1"/>
    <property type="molecule type" value="mRNA"/>
</dbReference>
<dbReference type="PRINTS" id="PR00465">
    <property type="entry name" value="EP450IV"/>
</dbReference>
<dbReference type="PRINTS" id="PR00385">
    <property type="entry name" value="P450"/>
</dbReference>
<keyword evidence="10 12" id="KW-0503">Monooxygenase</keyword>
<dbReference type="InterPro" id="IPR002403">
    <property type="entry name" value="Cyt_P450_E_grp-IV"/>
</dbReference>
<sequence length="540" mass="62033">MSTFWNSRVAGTVVTRLRLFSGEQQQLQKYQCAKYSTVSNAKTENSVFDLEWQQALPYKSMPKLSRYQMLRGFLKGGEFVDLSLNDFLFKCRERFGDIYRMPGVIGQPDSVVLFNVNDFEKVYRTEGIWPNRPGTDAVRYYRENRKDGFFAETLGLNDNGEKWAKFRHVVNPVLMQPKNAKLYLDPLQKVNLEFIERIREIRDPLTLEVPENFLEDINHLAFDSVAVVALDHEFGLLRRNPDCAEAKVLCEHMSAFLKSIYDLGIKPSFYKYIQTPTYKRFAKSMDLMFDVTNRYVNAALERLEKNPSKEGEERSVLEKLLKINRKTAIVMAIDMLTAAVDGSSSALAAVLLCIARNPTKQQKLREELLAVLPNKHERFTVENMKNLPYLRACIKEALRIYPLAFGNVRETGADLVLSGYRVPKGTSALISSNMLPNEALFFPRPREFIPERWLRKSDAVSADGERVLAENVNKFINLPFGFGPRSCVGRRIAELEMELTLGNLVRNFEIEFNHSTKNAFKYHLISAPAIPLKFKFVDLK</sequence>
<dbReference type="GO" id="GO:0020037">
    <property type="term" value="F:heme binding"/>
    <property type="evidence" value="ECO:0007669"/>
    <property type="project" value="InterPro"/>
</dbReference>
<dbReference type="SUPFAM" id="SSF48264">
    <property type="entry name" value="Cytochrome P450"/>
    <property type="match status" value="1"/>
</dbReference>
<evidence type="ECO:0000256" key="2">
    <source>
        <dbReference type="ARBA" id="ARBA00003690"/>
    </source>
</evidence>
<dbReference type="PROSITE" id="PS00086">
    <property type="entry name" value="CYTOCHROME_P450"/>
    <property type="match status" value="1"/>
</dbReference>
<evidence type="ECO:0000256" key="8">
    <source>
        <dbReference type="ARBA" id="ARBA00023002"/>
    </source>
</evidence>
<protein>
    <submittedName>
        <fullName evidence="13">Putative cytochrome P450 12c1, mitochondrial</fullName>
    </submittedName>
</protein>
<evidence type="ECO:0000256" key="10">
    <source>
        <dbReference type="ARBA" id="ARBA00023033"/>
    </source>
</evidence>
<dbReference type="InterPro" id="IPR017972">
    <property type="entry name" value="Cyt_P450_CS"/>
</dbReference>
<proteinExistence type="evidence at transcript level"/>
<dbReference type="Pfam" id="PF00067">
    <property type="entry name" value="p450"/>
    <property type="match status" value="1"/>
</dbReference>
<dbReference type="GO" id="GO:0016705">
    <property type="term" value="F:oxidoreductase activity, acting on paired donors, with incorporation or reduction of molecular oxygen"/>
    <property type="evidence" value="ECO:0007669"/>
    <property type="project" value="InterPro"/>
</dbReference>
<evidence type="ECO:0000256" key="11">
    <source>
        <dbReference type="PIRSR" id="PIRSR602403-1"/>
    </source>
</evidence>
<comment type="cofactor">
    <cofactor evidence="1 11">
        <name>heme</name>
        <dbReference type="ChEBI" id="CHEBI:30413"/>
    </cofactor>
</comment>
<reference evidence="13" key="2">
    <citation type="journal article" date="2014" name="BMC Genomics">
        <title>A genomic perspective to assessing quality of mass-reared SIT flies used in Mediterranean fruit fly (Ceratitis capitata) eradication in California.</title>
        <authorList>
            <person name="Calla B."/>
            <person name="Hall B."/>
            <person name="Hou S."/>
            <person name="Geib S.M."/>
        </authorList>
    </citation>
    <scope>NUCLEOTIDE SEQUENCE</scope>
</reference>
<feature type="binding site" description="axial binding residue" evidence="11">
    <location>
        <position position="487"/>
    </location>
    <ligand>
        <name>heme</name>
        <dbReference type="ChEBI" id="CHEBI:30413"/>
    </ligand>
    <ligandPart>
        <name>Fe</name>
        <dbReference type="ChEBI" id="CHEBI:18248"/>
    </ligandPart>
</feature>
<gene>
    <name evidence="13" type="primary">C12C1</name>
</gene>
<dbReference type="PANTHER" id="PTHR24279">
    <property type="entry name" value="CYTOCHROME P450"/>
    <property type="match status" value="1"/>
</dbReference>
<comment type="function">
    <text evidence="2">May be involved in the metabolism of insect hormones and in the breakdown of synthetic insecticides.</text>
</comment>
<dbReference type="GO" id="GO:0005506">
    <property type="term" value="F:iron ion binding"/>
    <property type="evidence" value="ECO:0007669"/>
    <property type="project" value="InterPro"/>
</dbReference>
<evidence type="ECO:0000256" key="9">
    <source>
        <dbReference type="ARBA" id="ARBA00023004"/>
    </source>
</evidence>
<dbReference type="PANTHER" id="PTHR24279:SF120">
    <property type="entry name" value="CYTOCHROME P450"/>
    <property type="match status" value="1"/>
</dbReference>
<dbReference type="InterPro" id="IPR050479">
    <property type="entry name" value="CYP11_CYP27_families"/>
</dbReference>
<dbReference type="GO" id="GO:0005789">
    <property type="term" value="C:endoplasmic reticulum membrane"/>
    <property type="evidence" value="ECO:0007669"/>
    <property type="project" value="UniProtKB-SubCell"/>
</dbReference>
<organism evidence="13">
    <name type="scientific">Ceratitis capitata</name>
    <name type="common">Mediterranean fruit fly</name>
    <name type="synonym">Tephritis capitata</name>
    <dbReference type="NCBI Taxonomy" id="7213"/>
    <lineage>
        <taxon>Eukaryota</taxon>
        <taxon>Metazoa</taxon>
        <taxon>Ecdysozoa</taxon>
        <taxon>Arthropoda</taxon>
        <taxon>Hexapoda</taxon>
        <taxon>Insecta</taxon>
        <taxon>Pterygota</taxon>
        <taxon>Neoptera</taxon>
        <taxon>Endopterygota</taxon>
        <taxon>Diptera</taxon>
        <taxon>Brachycera</taxon>
        <taxon>Muscomorpha</taxon>
        <taxon>Tephritoidea</taxon>
        <taxon>Tephritidae</taxon>
        <taxon>Ceratitis</taxon>
        <taxon>Ceratitis</taxon>
    </lineage>
</organism>
<keyword evidence="8 12" id="KW-0560">Oxidoreductase</keyword>
<dbReference type="InterPro" id="IPR001128">
    <property type="entry name" value="Cyt_P450"/>
</dbReference>
<dbReference type="AlphaFoldDB" id="W8B5I5"/>
<evidence type="ECO:0000256" key="1">
    <source>
        <dbReference type="ARBA" id="ARBA00001971"/>
    </source>
</evidence>
<evidence type="ECO:0000256" key="7">
    <source>
        <dbReference type="ARBA" id="ARBA00022723"/>
    </source>
</evidence>
<accession>W8B5I5</accession>
<comment type="similarity">
    <text evidence="5 12">Belongs to the cytochrome P450 family.</text>
</comment>
<dbReference type="FunFam" id="1.10.630.10:FF:000006">
    <property type="entry name" value="Cytochrome P450 302a1, mitochondrial"/>
    <property type="match status" value="1"/>
</dbReference>
<keyword evidence="7 11" id="KW-0479">Metal-binding</keyword>